<evidence type="ECO:0000313" key="2">
    <source>
        <dbReference type="Proteomes" id="UP000053259"/>
    </source>
</evidence>
<proteinExistence type="predicted"/>
<dbReference type="RefSeq" id="XP_016215685.1">
    <property type="nucleotide sequence ID" value="XM_016356162.1"/>
</dbReference>
<dbReference type="EMBL" id="KN847536">
    <property type="protein sequence ID" value="KIW05816.1"/>
    <property type="molecule type" value="Genomic_DNA"/>
</dbReference>
<organism evidence="1 2">
    <name type="scientific">Verruconis gallopava</name>
    <dbReference type="NCBI Taxonomy" id="253628"/>
    <lineage>
        <taxon>Eukaryota</taxon>
        <taxon>Fungi</taxon>
        <taxon>Dikarya</taxon>
        <taxon>Ascomycota</taxon>
        <taxon>Pezizomycotina</taxon>
        <taxon>Dothideomycetes</taxon>
        <taxon>Pleosporomycetidae</taxon>
        <taxon>Venturiales</taxon>
        <taxon>Sympoventuriaceae</taxon>
        <taxon>Verruconis</taxon>
    </lineage>
</organism>
<dbReference type="HOGENOM" id="CLU_2039871_0_0_1"/>
<sequence length="121" mass="13853">MPAVKLRRTRLRISSFVIPCLLSSSPIMHRSRRTSPLHTRWLLSASLGVEFSGKSSPNFLIPNRSARRAQRRFFEEIVTTEASAWLFTRAMDRLPLNRETGCCTMRRSTDDCEVSLCTSFS</sequence>
<reference evidence="1 2" key="1">
    <citation type="submission" date="2015-01" db="EMBL/GenBank/DDBJ databases">
        <title>The Genome Sequence of Ochroconis gallopava CBS43764.</title>
        <authorList>
            <consortium name="The Broad Institute Genomics Platform"/>
            <person name="Cuomo C."/>
            <person name="de Hoog S."/>
            <person name="Gorbushina A."/>
            <person name="Stielow B."/>
            <person name="Teixiera M."/>
            <person name="Abouelleil A."/>
            <person name="Chapman S.B."/>
            <person name="Priest M."/>
            <person name="Young S.K."/>
            <person name="Wortman J."/>
            <person name="Nusbaum C."/>
            <person name="Birren B."/>
        </authorList>
    </citation>
    <scope>NUCLEOTIDE SEQUENCE [LARGE SCALE GENOMIC DNA]</scope>
    <source>
        <strain evidence="1 2">CBS 43764</strain>
    </source>
</reference>
<dbReference type="AlphaFoldDB" id="A0A0D1XSW0"/>
<dbReference type="GeneID" id="27310995"/>
<protein>
    <submittedName>
        <fullName evidence="1">Uncharacterized protein</fullName>
    </submittedName>
</protein>
<name>A0A0D1XSW0_9PEZI</name>
<accession>A0A0D1XSW0</accession>
<evidence type="ECO:0000313" key="1">
    <source>
        <dbReference type="EMBL" id="KIW05816.1"/>
    </source>
</evidence>
<dbReference type="InParanoid" id="A0A0D1XSW0"/>
<dbReference type="Proteomes" id="UP000053259">
    <property type="component" value="Unassembled WGS sequence"/>
</dbReference>
<gene>
    <name evidence="1" type="ORF">PV09_03022</name>
</gene>
<dbReference type="VEuPathDB" id="FungiDB:PV09_03022"/>
<keyword evidence="2" id="KW-1185">Reference proteome</keyword>